<dbReference type="Gene3D" id="2.40.160.20">
    <property type="match status" value="1"/>
</dbReference>
<name>A0A1R3WDB0_9RHOB</name>
<dbReference type="AlphaFoldDB" id="A0A1R3WDB0"/>
<proteinExistence type="inferred from homology"/>
<dbReference type="SUPFAM" id="SSF56925">
    <property type="entry name" value="OMPA-like"/>
    <property type="match status" value="1"/>
</dbReference>
<dbReference type="InterPro" id="IPR011250">
    <property type="entry name" value="OMP/PagP_B-barrel"/>
</dbReference>
<comment type="subcellular location">
    <subcellularLocation>
        <location evidence="1">Membrane</location>
    </subcellularLocation>
</comment>
<evidence type="ECO:0000256" key="1">
    <source>
        <dbReference type="ARBA" id="ARBA00004370"/>
    </source>
</evidence>
<sequence length="254" mass="27707">MKIRNIISPVSFAVLAFTATAASAGSLGGQLSDPPVTRPAPQFSWTGPYAGISAGVTRSKHRRNITETRQETRPYTKTDLYNDIQAAGGCASFEPVYQLTHQDGTEEPYQSACETIAEGTPDDTWNDWLIDDAEPVIIDEQEVAGTESYRRSQATWGLFAGYRHQFASNLVLGGELAYNKAGSLDSFEAKTQVGYALGRFLPYAAAGIDLTESQAVYGVGLDYALTNRWLAGAEYTRADKTKADRINLKLGLRF</sequence>
<dbReference type="Pfam" id="PF13505">
    <property type="entry name" value="OMP_b-brl"/>
    <property type="match status" value="1"/>
</dbReference>
<evidence type="ECO:0000259" key="7">
    <source>
        <dbReference type="Pfam" id="PF13505"/>
    </source>
</evidence>
<dbReference type="PANTHER" id="PTHR34001:SF3">
    <property type="entry name" value="BLL7405 PROTEIN"/>
    <property type="match status" value="1"/>
</dbReference>
<protein>
    <recommendedName>
        <fullName evidence="7">Outer membrane protein beta-barrel domain-containing protein</fullName>
    </recommendedName>
</protein>
<evidence type="ECO:0000256" key="3">
    <source>
        <dbReference type="ARBA" id="ARBA00023136"/>
    </source>
</evidence>
<keyword evidence="2 6" id="KW-0732">Signal</keyword>
<accession>A0A1R3WDB0</accession>
<keyword evidence="3" id="KW-0472">Membrane</keyword>
<evidence type="ECO:0000256" key="6">
    <source>
        <dbReference type="SAM" id="SignalP"/>
    </source>
</evidence>
<feature type="signal peptide" evidence="6">
    <location>
        <begin position="1"/>
        <end position="24"/>
    </location>
</feature>
<keyword evidence="9" id="KW-1185">Reference proteome</keyword>
<evidence type="ECO:0000313" key="8">
    <source>
        <dbReference type="EMBL" id="SIT75080.1"/>
    </source>
</evidence>
<evidence type="ECO:0000313" key="9">
    <source>
        <dbReference type="Proteomes" id="UP000192455"/>
    </source>
</evidence>
<feature type="region of interest" description="Disordered" evidence="5">
    <location>
        <begin position="57"/>
        <end position="76"/>
    </location>
</feature>
<dbReference type="EMBL" id="FTPS01000001">
    <property type="protein sequence ID" value="SIT75080.1"/>
    <property type="molecule type" value="Genomic_DNA"/>
</dbReference>
<gene>
    <name evidence="8" type="ORF">SAMN05421849_0265</name>
</gene>
<feature type="domain" description="Outer membrane protein beta-barrel" evidence="7">
    <location>
        <begin position="154"/>
        <end position="254"/>
    </location>
</feature>
<feature type="compositionally biased region" description="Basic and acidic residues" evidence="5">
    <location>
        <begin position="64"/>
        <end position="76"/>
    </location>
</feature>
<evidence type="ECO:0000256" key="2">
    <source>
        <dbReference type="ARBA" id="ARBA00022729"/>
    </source>
</evidence>
<dbReference type="RefSeq" id="WP_143732998.1">
    <property type="nucleotide sequence ID" value="NZ_FTPS01000001.1"/>
</dbReference>
<dbReference type="Proteomes" id="UP000192455">
    <property type="component" value="Unassembled WGS sequence"/>
</dbReference>
<feature type="chain" id="PRO_5012593794" description="Outer membrane protein beta-barrel domain-containing protein" evidence="6">
    <location>
        <begin position="25"/>
        <end position="254"/>
    </location>
</feature>
<dbReference type="InterPro" id="IPR051692">
    <property type="entry name" value="OMP-like"/>
</dbReference>
<evidence type="ECO:0000256" key="5">
    <source>
        <dbReference type="SAM" id="MobiDB-lite"/>
    </source>
</evidence>
<dbReference type="STRING" id="515897.SAMN05421849_0265"/>
<reference evidence="8 9" key="1">
    <citation type="submission" date="2017-01" db="EMBL/GenBank/DDBJ databases">
        <authorList>
            <person name="Mah S.A."/>
            <person name="Swanson W.J."/>
            <person name="Moy G.W."/>
            <person name="Vacquier V.D."/>
        </authorList>
    </citation>
    <scope>NUCLEOTIDE SEQUENCE [LARGE SCALE GENOMIC DNA]</scope>
    <source>
        <strain evidence="8 9">DSM 21219</strain>
    </source>
</reference>
<dbReference type="InterPro" id="IPR027385">
    <property type="entry name" value="Beta-barrel_OMP"/>
</dbReference>
<dbReference type="PANTHER" id="PTHR34001">
    <property type="entry name" value="BLL7405 PROTEIN"/>
    <property type="match status" value="1"/>
</dbReference>
<evidence type="ECO:0000256" key="4">
    <source>
        <dbReference type="ARBA" id="ARBA00038306"/>
    </source>
</evidence>
<comment type="similarity">
    <text evidence="4">Belongs to the Omp25/RopB family.</text>
</comment>
<organism evidence="8 9">
    <name type="scientific">Pontibaca methylaminivorans</name>
    <dbReference type="NCBI Taxonomy" id="515897"/>
    <lineage>
        <taxon>Bacteria</taxon>
        <taxon>Pseudomonadati</taxon>
        <taxon>Pseudomonadota</taxon>
        <taxon>Alphaproteobacteria</taxon>
        <taxon>Rhodobacterales</taxon>
        <taxon>Roseobacteraceae</taxon>
        <taxon>Pontibaca</taxon>
    </lineage>
</organism>